<keyword evidence="2" id="KW-1185">Reference proteome</keyword>
<organism evidence="1 2">
    <name type="scientific">Gnathostoma spinigerum</name>
    <dbReference type="NCBI Taxonomy" id="75299"/>
    <lineage>
        <taxon>Eukaryota</taxon>
        <taxon>Metazoa</taxon>
        <taxon>Ecdysozoa</taxon>
        <taxon>Nematoda</taxon>
        <taxon>Chromadorea</taxon>
        <taxon>Rhabditida</taxon>
        <taxon>Spirurina</taxon>
        <taxon>Gnathostomatomorpha</taxon>
        <taxon>Gnathostomatoidea</taxon>
        <taxon>Gnathostomatidae</taxon>
        <taxon>Gnathostoma</taxon>
    </lineage>
</organism>
<proteinExistence type="predicted"/>
<dbReference type="Proteomes" id="UP001608902">
    <property type="component" value="Unassembled WGS sequence"/>
</dbReference>
<dbReference type="EMBL" id="JBGFUD010001153">
    <property type="protein sequence ID" value="MFH4975843.1"/>
    <property type="molecule type" value="Genomic_DNA"/>
</dbReference>
<sequence length="106" mass="11052">MYGVDDYKSVSERRKYELISVIGAQTQTIFHFSIGTYISPFLHLLSSIQAVSAYMSEFELSSIGAWGVGGGAAAANQSMSSAAPPATCGTPLGVSTPIAACDPQQS</sequence>
<evidence type="ECO:0000313" key="2">
    <source>
        <dbReference type="Proteomes" id="UP001608902"/>
    </source>
</evidence>
<reference evidence="1 2" key="1">
    <citation type="submission" date="2024-08" db="EMBL/GenBank/DDBJ databases">
        <title>Gnathostoma spinigerum genome.</title>
        <authorList>
            <person name="Gonzalez-Bertolin B."/>
            <person name="Monzon S."/>
            <person name="Zaballos A."/>
            <person name="Jimenez P."/>
            <person name="Dekumyoy P."/>
            <person name="Varona S."/>
            <person name="Cuesta I."/>
            <person name="Sumanam S."/>
            <person name="Adisakwattana P."/>
            <person name="Gasser R.B."/>
            <person name="Hernandez-Gonzalez A."/>
            <person name="Young N.D."/>
            <person name="Perteguer M.J."/>
        </authorList>
    </citation>
    <scope>NUCLEOTIDE SEQUENCE [LARGE SCALE GENOMIC DNA]</scope>
    <source>
        <strain evidence="1">AL3</strain>
        <tissue evidence="1">Liver</tissue>
    </source>
</reference>
<name>A0ABD6E717_9BILA</name>
<gene>
    <name evidence="1" type="ORF">AB6A40_002552</name>
</gene>
<protein>
    <submittedName>
        <fullName evidence="1">Uncharacterized protein</fullName>
    </submittedName>
</protein>
<comment type="caution">
    <text evidence="1">The sequence shown here is derived from an EMBL/GenBank/DDBJ whole genome shotgun (WGS) entry which is preliminary data.</text>
</comment>
<accession>A0ABD6E717</accession>
<dbReference type="AlphaFoldDB" id="A0ABD6E717"/>
<evidence type="ECO:0000313" key="1">
    <source>
        <dbReference type="EMBL" id="MFH4975843.1"/>
    </source>
</evidence>